<evidence type="ECO:0000313" key="3">
    <source>
        <dbReference type="Proteomes" id="UP000273405"/>
    </source>
</evidence>
<protein>
    <recommendedName>
        <fullName evidence="1">Metallo-beta-lactamase domain-containing protein</fullName>
    </recommendedName>
</protein>
<dbReference type="RefSeq" id="WP_120626317.1">
    <property type="nucleotide sequence ID" value="NZ_RAWG01000097.1"/>
</dbReference>
<sequence length="383" mass="42301">MSSTDVAPPGPLPDLNRTAVEIAPETFWVGKREPGGIFYANPFLRRFRGTDVRTKKPSEFNLLIDPGSSSDFSTIHTKVVSLIGGMDRLSALFINHQDPDVGSSAAIISARYSPRASILCSEDTWRLIVHFNLPRNRFIPTEKFTKGLSVPTGHKLLPVPSPFCHFRGAVMLYDPQTRVLFTGDLFGGLTDSKAQGLWAEESDWTGIRAFHQIYMPVNSALVRAVAAIRQLTPAVEMIAPQHGRVIRGRLVQQFLERMERLQVGLDIIDEAQDRTFLQAWNSVVDRVLTLARGYLGDSVEAKLTASEQLSDTARFNGKRLEVHRLGKWTLEHVVELLCQGEPPEISGPIMVEATVAASEYNLPTPHLDIEGSGGPAPVSLLET</sequence>
<dbReference type="EMBL" id="RAWG01000097">
    <property type="protein sequence ID" value="RKH41917.1"/>
    <property type="molecule type" value="Genomic_DNA"/>
</dbReference>
<evidence type="ECO:0000313" key="2">
    <source>
        <dbReference type="EMBL" id="RKH41917.1"/>
    </source>
</evidence>
<dbReference type="SMART" id="SM00849">
    <property type="entry name" value="Lactamase_B"/>
    <property type="match status" value="1"/>
</dbReference>
<dbReference type="Proteomes" id="UP000273405">
    <property type="component" value="Unassembled WGS sequence"/>
</dbReference>
<dbReference type="InterPro" id="IPR001279">
    <property type="entry name" value="Metallo-B-lactamas"/>
</dbReference>
<gene>
    <name evidence="2" type="ORF">D7X12_17015</name>
</gene>
<dbReference type="InterPro" id="IPR045761">
    <property type="entry name" value="ODP_dom"/>
</dbReference>
<dbReference type="AlphaFoldDB" id="A0A3A8NC26"/>
<dbReference type="OrthoDB" id="9768433at2"/>
<dbReference type="Gene3D" id="3.60.15.10">
    <property type="entry name" value="Ribonuclease Z/Hydroxyacylglutathione hydrolase-like"/>
    <property type="match status" value="1"/>
</dbReference>
<reference evidence="3" key="1">
    <citation type="submission" date="2018-09" db="EMBL/GenBank/DDBJ databases">
        <authorList>
            <person name="Livingstone P.G."/>
            <person name="Whitworth D.E."/>
        </authorList>
    </citation>
    <scope>NUCLEOTIDE SEQUENCE [LARGE SCALE GENOMIC DNA]</scope>
    <source>
        <strain evidence="3">CA040B</strain>
    </source>
</reference>
<dbReference type="PANTHER" id="PTHR43041:SF1">
    <property type="entry name" value="METALLO-BETA-LACTAMASE DOMAIN-CONTAINING PROTEIN"/>
    <property type="match status" value="1"/>
</dbReference>
<proteinExistence type="predicted"/>
<dbReference type="Pfam" id="PF19583">
    <property type="entry name" value="ODP"/>
    <property type="match status" value="1"/>
</dbReference>
<name>A0A3A8NC26_9BACT</name>
<dbReference type="PANTHER" id="PTHR43041">
    <property type="entry name" value="HYDROLASE, METALLO-BETA-LACTAMASE SUPERFAMILY"/>
    <property type="match status" value="1"/>
</dbReference>
<organism evidence="2 3">
    <name type="scientific">Corallococcus sicarius</name>
    <dbReference type="NCBI Taxonomy" id="2316726"/>
    <lineage>
        <taxon>Bacteria</taxon>
        <taxon>Pseudomonadati</taxon>
        <taxon>Myxococcota</taxon>
        <taxon>Myxococcia</taxon>
        <taxon>Myxococcales</taxon>
        <taxon>Cystobacterineae</taxon>
        <taxon>Myxococcaceae</taxon>
        <taxon>Corallococcus</taxon>
    </lineage>
</organism>
<comment type="caution">
    <text evidence="2">The sequence shown here is derived from an EMBL/GenBank/DDBJ whole genome shotgun (WGS) entry which is preliminary data.</text>
</comment>
<keyword evidence="3" id="KW-1185">Reference proteome</keyword>
<accession>A0A3A8NC26</accession>
<feature type="domain" description="Metallo-beta-lactamase" evidence="1">
    <location>
        <begin position="48"/>
        <end position="242"/>
    </location>
</feature>
<dbReference type="SUPFAM" id="SSF56281">
    <property type="entry name" value="Metallo-hydrolase/oxidoreductase"/>
    <property type="match status" value="1"/>
</dbReference>
<dbReference type="InterPro" id="IPR036866">
    <property type="entry name" value="RibonucZ/Hydroxyglut_hydro"/>
</dbReference>
<evidence type="ECO:0000259" key="1">
    <source>
        <dbReference type="SMART" id="SM00849"/>
    </source>
</evidence>